<keyword evidence="2" id="KW-1185">Reference proteome</keyword>
<comment type="caution">
    <text evidence="1">The sequence shown here is derived from an EMBL/GenBank/DDBJ whole genome shotgun (WGS) entry which is preliminary data.</text>
</comment>
<evidence type="ECO:0008006" key="3">
    <source>
        <dbReference type="Google" id="ProtNLM"/>
    </source>
</evidence>
<evidence type="ECO:0000313" key="1">
    <source>
        <dbReference type="EMBL" id="KAB0803029.1"/>
    </source>
</evidence>
<dbReference type="InParanoid" id="A0A5N4B0B4"/>
<reference evidence="1 2" key="1">
    <citation type="journal article" date="2018" name="Elife">
        <title>Firefly genomes illuminate parallel origins of bioluminescence in beetles.</title>
        <authorList>
            <person name="Fallon T.R."/>
            <person name="Lower S.E."/>
            <person name="Chang C.H."/>
            <person name="Bessho-Uehara M."/>
            <person name="Martin G.J."/>
            <person name="Bewick A.J."/>
            <person name="Behringer M."/>
            <person name="Debat H.J."/>
            <person name="Wong I."/>
            <person name="Day J.C."/>
            <person name="Suvorov A."/>
            <person name="Silva C.J."/>
            <person name="Stanger-Hall K.F."/>
            <person name="Hall D.W."/>
            <person name="Schmitz R.J."/>
            <person name="Nelson D.R."/>
            <person name="Lewis S.M."/>
            <person name="Shigenobu S."/>
            <person name="Bybee S.M."/>
            <person name="Larracuente A.M."/>
            <person name="Oba Y."/>
            <person name="Weng J.K."/>
        </authorList>
    </citation>
    <scope>NUCLEOTIDE SEQUENCE [LARGE SCALE GENOMIC DNA]</scope>
    <source>
        <strain evidence="1">1611_PpyrPB1</strain>
        <tissue evidence="1">Whole body</tissue>
    </source>
</reference>
<name>A0A5N4B0B4_PHOPY</name>
<evidence type="ECO:0000313" key="2">
    <source>
        <dbReference type="Proteomes" id="UP000327044"/>
    </source>
</evidence>
<sequence>MYHGLTPTATRRLAYEFADQNHLKVPDSWKANKLAGKDWFTGFLTRQPELCIRTPENTSLARISSFNKSTVGIFQAKLEEILKRQEFTGSDIFNLDETGVTTVQKTQKVVATKGQHQVGKVVSRERGELVTQVGIIRANGRNSSSSSLGVSKKKI</sequence>
<dbReference type="EMBL" id="VVIM01000002">
    <property type="protein sequence ID" value="KAB0803029.1"/>
    <property type="molecule type" value="Genomic_DNA"/>
</dbReference>
<dbReference type="AlphaFoldDB" id="A0A5N4B0B4"/>
<dbReference type="Proteomes" id="UP000327044">
    <property type="component" value="Unassembled WGS sequence"/>
</dbReference>
<proteinExistence type="predicted"/>
<accession>A0A5N4B0B4</accession>
<gene>
    <name evidence="1" type="ORF">PPYR_05215</name>
</gene>
<organism evidence="1 2">
    <name type="scientific">Photinus pyralis</name>
    <name type="common">Common eastern firefly</name>
    <name type="synonym">Lampyris pyralis</name>
    <dbReference type="NCBI Taxonomy" id="7054"/>
    <lineage>
        <taxon>Eukaryota</taxon>
        <taxon>Metazoa</taxon>
        <taxon>Ecdysozoa</taxon>
        <taxon>Arthropoda</taxon>
        <taxon>Hexapoda</taxon>
        <taxon>Insecta</taxon>
        <taxon>Pterygota</taxon>
        <taxon>Neoptera</taxon>
        <taxon>Endopterygota</taxon>
        <taxon>Coleoptera</taxon>
        <taxon>Polyphaga</taxon>
        <taxon>Elateriformia</taxon>
        <taxon>Elateroidea</taxon>
        <taxon>Lampyridae</taxon>
        <taxon>Lampyrinae</taxon>
        <taxon>Photinus</taxon>
    </lineage>
</organism>
<protein>
    <recommendedName>
        <fullName evidence="3">DDE-1 domain-containing protein</fullName>
    </recommendedName>
</protein>